<feature type="domain" description="FecR protein" evidence="1">
    <location>
        <begin position="123"/>
        <end position="215"/>
    </location>
</feature>
<dbReference type="InterPro" id="IPR032508">
    <property type="entry name" value="FecR_C"/>
</dbReference>
<feature type="domain" description="FecR N-terminal" evidence="2">
    <location>
        <begin position="19"/>
        <end position="61"/>
    </location>
</feature>
<keyword evidence="5" id="KW-1185">Reference proteome</keyword>
<dbReference type="FunCoup" id="A0A7X0JUK1">
    <property type="interactions" value="109"/>
</dbReference>
<gene>
    <name evidence="4" type="ORF">HNR48_002819</name>
</gene>
<dbReference type="PANTHER" id="PTHR30273">
    <property type="entry name" value="PERIPLASMIC SIGNAL SENSOR AND SIGMA FACTOR ACTIVATOR FECR-RELATED"/>
    <property type="match status" value="1"/>
</dbReference>
<feature type="domain" description="Protein FecR C-terminal" evidence="3">
    <location>
        <begin position="277"/>
        <end position="342"/>
    </location>
</feature>
<dbReference type="Gene3D" id="3.55.50.30">
    <property type="match status" value="1"/>
</dbReference>
<dbReference type="Pfam" id="PF04773">
    <property type="entry name" value="FecR"/>
    <property type="match status" value="1"/>
</dbReference>
<dbReference type="Proteomes" id="UP000528457">
    <property type="component" value="Unassembled WGS sequence"/>
</dbReference>
<dbReference type="AlphaFoldDB" id="A0A7X0JUK1"/>
<evidence type="ECO:0000313" key="5">
    <source>
        <dbReference type="Proteomes" id="UP000528457"/>
    </source>
</evidence>
<name>A0A7X0JUK1_9GAMM</name>
<evidence type="ECO:0000313" key="4">
    <source>
        <dbReference type="EMBL" id="MBB6522534.1"/>
    </source>
</evidence>
<dbReference type="Pfam" id="PF16220">
    <property type="entry name" value="DUF4880"/>
    <property type="match status" value="1"/>
</dbReference>
<dbReference type="GO" id="GO:0016989">
    <property type="term" value="F:sigma factor antagonist activity"/>
    <property type="evidence" value="ECO:0007669"/>
    <property type="project" value="TreeGrafter"/>
</dbReference>
<dbReference type="InterPro" id="IPR006860">
    <property type="entry name" value="FecR"/>
</dbReference>
<dbReference type="InParanoid" id="A0A7X0JUK1"/>
<dbReference type="RefSeq" id="WP_166845704.1">
    <property type="nucleotide sequence ID" value="NZ_JAAONY010000002.1"/>
</dbReference>
<dbReference type="EMBL" id="JACHHT010000002">
    <property type="protein sequence ID" value="MBB6522534.1"/>
    <property type="molecule type" value="Genomic_DNA"/>
</dbReference>
<dbReference type="Gene3D" id="2.60.120.1440">
    <property type="match status" value="1"/>
</dbReference>
<dbReference type="Pfam" id="PF16344">
    <property type="entry name" value="FecR_C"/>
    <property type="match status" value="1"/>
</dbReference>
<dbReference type="InterPro" id="IPR012373">
    <property type="entry name" value="Ferrdict_sens_TM"/>
</dbReference>
<dbReference type="PIRSF" id="PIRSF018266">
    <property type="entry name" value="FecR"/>
    <property type="match status" value="1"/>
</dbReference>
<dbReference type="PANTHER" id="PTHR30273:SF2">
    <property type="entry name" value="PROTEIN FECR"/>
    <property type="match status" value="1"/>
</dbReference>
<keyword evidence="4" id="KW-0472">Membrane</keyword>
<sequence length="348" mass="38858">MSKISPLQNPATEQDRIDEQARAWVIRLDGESMAAEDYQQFRAWLAEGDQQRQAFKRIAELWDVLDTVMPELADSDIAAEAIETETVRGSQPWYYGLAACLLLGVMVLLSFQYSNSLETYQSNYATQIGELETVSLPDGSGISLNTKTSTNVNFDHKSRVVHLLEGEAHFDVAPDPDKPFVVYVADVAVRAVGTAFTVQLKADNSVEVTVTEGKVAMTSFEQPIAEAPDSRPPPEQGKNLGSLIEGQHMVVNQSDVSLENLPAPRIEKKLSWRQGMLSFEEDRLEDVINEVGRYTSVEIEILDPQMKDLRIDGYFPSGRLDMLLATLEGSFDIKVERLDEQSIQLSRK</sequence>
<reference evidence="4 5" key="1">
    <citation type="submission" date="2020-08" db="EMBL/GenBank/DDBJ databases">
        <title>Genomic Encyclopedia of Type Strains, Phase IV (KMG-IV): sequencing the most valuable type-strain genomes for metagenomic binning, comparative biology and taxonomic classification.</title>
        <authorList>
            <person name="Goeker M."/>
        </authorList>
    </citation>
    <scope>NUCLEOTIDE SEQUENCE [LARGE SCALE GENOMIC DNA]</scope>
    <source>
        <strain evidence="4 5">DSM 22368</strain>
    </source>
</reference>
<proteinExistence type="predicted"/>
<evidence type="ECO:0000259" key="2">
    <source>
        <dbReference type="Pfam" id="PF16220"/>
    </source>
</evidence>
<keyword evidence="4" id="KW-0812">Transmembrane</keyword>
<dbReference type="InterPro" id="IPR032623">
    <property type="entry name" value="FecR_N"/>
</dbReference>
<organism evidence="4 5">
    <name type="scientific">Pseudoteredinibacter isoporae</name>
    <dbReference type="NCBI Taxonomy" id="570281"/>
    <lineage>
        <taxon>Bacteria</taxon>
        <taxon>Pseudomonadati</taxon>
        <taxon>Pseudomonadota</taxon>
        <taxon>Gammaproteobacteria</taxon>
        <taxon>Cellvibrionales</taxon>
        <taxon>Cellvibrionaceae</taxon>
        <taxon>Pseudoteredinibacter</taxon>
    </lineage>
</organism>
<evidence type="ECO:0000259" key="3">
    <source>
        <dbReference type="Pfam" id="PF16344"/>
    </source>
</evidence>
<protein>
    <submittedName>
        <fullName evidence="4">Transmembrane sensor</fullName>
    </submittedName>
</protein>
<comment type="caution">
    <text evidence="4">The sequence shown here is derived from an EMBL/GenBank/DDBJ whole genome shotgun (WGS) entry which is preliminary data.</text>
</comment>
<accession>A0A7X0JUK1</accession>
<evidence type="ECO:0000259" key="1">
    <source>
        <dbReference type="Pfam" id="PF04773"/>
    </source>
</evidence>